<reference evidence="1" key="1">
    <citation type="journal article" date="2010" name="Science">
        <title>Plasticity of animal genome architecture unmasked by rapid evolution of a pelagic tunicate.</title>
        <authorList>
            <person name="Denoeud F."/>
            <person name="Henriet S."/>
            <person name="Mungpakdee S."/>
            <person name="Aury J.M."/>
            <person name="Da Silva C."/>
            <person name="Brinkmann H."/>
            <person name="Mikhaleva J."/>
            <person name="Olsen L.C."/>
            <person name="Jubin C."/>
            <person name="Canestro C."/>
            <person name="Bouquet J.M."/>
            <person name="Danks G."/>
            <person name="Poulain J."/>
            <person name="Campsteijn C."/>
            <person name="Adamski M."/>
            <person name="Cross I."/>
            <person name="Yadetie F."/>
            <person name="Muffato M."/>
            <person name="Louis A."/>
            <person name="Butcher S."/>
            <person name="Tsagkogeorga G."/>
            <person name="Konrad A."/>
            <person name="Singh S."/>
            <person name="Jensen M.F."/>
            <person name="Cong E.H."/>
            <person name="Eikeseth-Otteraa H."/>
            <person name="Noel B."/>
            <person name="Anthouard V."/>
            <person name="Porcel B.M."/>
            <person name="Kachouri-Lafond R."/>
            <person name="Nishino A."/>
            <person name="Ugolini M."/>
            <person name="Chourrout P."/>
            <person name="Nishida H."/>
            <person name="Aasland R."/>
            <person name="Huzurbazar S."/>
            <person name="Westhof E."/>
            <person name="Delsuc F."/>
            <person name="Lehrach H."/>
            <person name="Reinhardt R."/>
            <person name="Weissenbach J."/>
            <person name="Roy S.W."/>
            <person name="Artiguenave F."/>
            <person name="Postlethwait J.H."/>
            <person name="Manak J.R."/>
            <person name="Thompson E.M."/>
            <person name="Jaillon O."/>
            <person name="Du Pasquier L."/>
            <person name="Boudinot P."/>
            <person name="Liberles D.A."/>
            <person name="Volff J.N."/>
            <person name="Philippe H."/>
            <person name="Lenhard B."/>
            <person name="Roest Crollius H."/>
            <person name="Wincker P."/>
            <person name="Chourrout D."/>
        </authorList>
    </citation>
    <scope>NUCLEOTIDE SEQUENCE [LARGE SCALE GENOMIC DNA]</scope>
</reference>
<dbReference type="InParanoid" id="E4WXV0"/>
<name>E4WXV0_OIKDI</name>
<sequence length="143" mass="16698">MELNSEIVVIFEKWDVLAAHGSQKQSPKLLLNADSMKVYVTLQRVNKNGLIWRCCDRRCSGSHEIKPHNCLFETNKNDEFDSPVTDQEIIEILREQELMEDVSTLKSGEYVRKTPDTVIECAMRHIDFHYEIDALQEIIEESW</sequence>
<dbReference type="AlphaFoldDB" id="E4WXV0"/>
<keyword evidence="2" id="KW-1185">Reference proteome</keyword>
<protein>
    <submittedName>
        <fullName evidence="1">Uncharacterized protein</fullName>
    </submittedName>
</protein>
<dbReference type="Proteomes" id="UP000001307">
    <property type="component" value="Unassembled WGS sequence"/>
</dbReference>
<evidence type="ECO:0000313" key="1">
    <source>
        <dbReference type="EMBL" id="CBY22194.1"/>
    </source>
</evidence>
<evidence type="ECO:0000313" key="2">
    <source>
        <dbReference type="Proteomes" id="UP000001307"/>
    </source>
</evidence>
<gene>
    <name evidence="1" type="ORF">GSOID_T00011744001</name>
</gene>
<accession>E4WXV0</accession>
<dbReference type="EMBL" id="FN653018">
    <property type="protein sequence ID" value="CBY22194.1"/>
    <property type="molecule type" value="Genomic_DNA"/>
</dbReference>
<proteinExistence type="predicted"/>
<organism evidence="1">
    <name type="scientific">Oikopleura dioica</name>
    <name type="common">Tunicate</name>
    <dbReference type="NCBI Taxonomy" id="34765"/>
    <lineage>
        <taxon>Eukaryota</taxon>
        <taxon>Metazoa</taxon>
        <taxon>Chordata</taxon>
        <taxon>Tunicata</taxon>
        <taxon>Appendicularia</taxon>
        <taxon>Copelata</taxon>
        <taxon>Oikopleuridae</taxon>
        <taxon>Oikopleura</taxon>
    </lineage>
</organism>